<evidence type="ECO:0000313" key="3">
    <source>
        <dbReference type="Proteomes" id="UP000749646"/>
    </source>
</evidence>
<dbReference type="AlphaFoldDB" id="A0A9P6LTK1"/>
<comment type="caution">
    <text evidence="2">The sequence shown here is derived from an EMBL/GenBank/DDBJ whole genome shotgun (WGS) entry which is preliminary data.</text>
</comment>
<evidence type="ECO:0000256" key="1">
    <source>
        <dbReference type="SAM" id="MobiDB-lite"/>
    </source>
</evidence>
<accession>A0A9P6LTK1</accession>
<keyword evidence="3" id="KW-1185">Reference proteome</keyword>
<sequence length="178" mass="19939">MPIGGTGKDMPFTFISDLDYAEVTLTRDDEGENFEPTQHPEHTGIMFKFSTSLPNQSSRFNFGIKRVLAGSAKVRCHYAEPAIFTTRADLTVPPCKDFPVVREPKAKRRLKEKDNGDTSSPPPNTKRRLKEKDNGDTSSPPPKAKHPLADKKYDGDTSFSLQLYVMSVEPQTWSHTVP</sequence>
<dbReference type="Proteomes" id="UP000749646">
    <property type="component" value="Unassembled WGS sequence"/>
</dbReference>
<organism evidence="2 3">
    <name type="scientific">Modicella reniformis</name>
    <dbReference type="NCBI Taxonomy" id="1440133"/>
    <lineage>
        <taxon>Eukaryota</taxon>
        <taxon>Fungi</taxon>
        <taxon>Fungi incertae sedis</taxon>
        <taxon>Mucoromycota</taxon>
        <taxon>Mortierellomycotina</taxon>
        <taxon>Mortierellomycetes</taxon>
        <taxon>Mortierellales</taxon>
        <taxon>Mortierellaceae</taxon>
        <taxon>Modicella</taxon>
    </lineage>
</organism>
<feature type="region of interest" description="Disordered" evidence="1">
    <location>
        <begin position="102"/>
        <end position="153"/>
    </location>
</feature>
<protein>
    <submittedName>
        <fullName evidence="2">Uncharacterized protein</fullName>
    </submittedName>
</protein>
<gene>
    <name evidence="2" type="ORF">BGZ65_000243</name>
</gene>
<dbReference type="EMBL" id="JAAAHW010009618">
    <property type="protein sequence ID" value="KAF9938187.1"/>
    <property type="molecule type" value="Genomic_DNA"/>
</dbReference>
<evidence type="ECO:0000313" key="2">
    <source>
        <dbReference type="EMBL" id="KAF9938187.1"/>
    </source>
</evidence>
<proteinExistence type="predicted"/>
<name>A0A9P6LTK1_9FUNG</name>
<reference evidence="2" key="1">
    <citation type="journal article" date="2020" name="Fungal Divers.">
        <title>Resolving the Mortierellaceae phylogeny through synthesis of multi-gene phylogenetics and phylogenomics.</title>
        <authorList>
            <person name="Vandepol N."/>
            <person name="Liber J."/>
            <person name="Desiro A."/>
            <person name="Na H."/>
            <person name="Kennedy M."/>
            <person name="Barry K."/>
            <person name="Grigoriev I.V."/>
            <person name="Miller A.N."/>
            <person name="O'Donnell K."/>
            <person name="Stajich J.E."/>
            <person name="Bonito G."/>
        </authorList>
    </citation>
    <scope>NUCLEOTIDE SEQUENCE</scope>
    <source>
        <strain evidence="2">MES-2147</strain>
    </source>
</reference>